<organism evidence="1 2">
    <name type="scientific">Chryseobacterium vrystaatense</name>
    <dbReference type="NCBI Taxonomy" id="307480"/>
    <lineage>
        <taxon>Bacteria</taxon>
        <taxon>Pseudomonadati</taxon>
        <taxon>Bacteroidota</taxon>
        <taxon>Flavobacteriia</taxon>
        <taxon>Flavobacteriales</taxon>
        <taxon>Weeksellaceae</taxon>
        <taxon>Chryseobacterium group</taxon>
        <taxon>Chryseobacterium</taxon>
    </lineage>
</organism>
<dbReference type="Proteomes" id="UP000028719">
    <property type="component" value="Unassembled WGS sequence"/>
</dbReference>
<evidence type="ECO:0000313" key="2">
    <source>
        <dbReference type="Proteomes" id="UP000028719"/>
    </source>
</evidence>
<protein>
    <submittedName>
        <fullName evidence="1">Uncharacterized protein</fullName>
    </submittedName>
</protein>
<dbReference type="RefSeq" id="WP_034746991.1">
    <property type="nucleotide sequence ID" value="NZ_JPRI01000007.1"/>
</dbReference>
<sequence length="83" mass="9978">MKNLVKAIESRFYRIFFSEPRLDSKLEKLKYEFFINNLSSEKLSDLQRQLKASSSQSDRIEIKLRIISELKACIDWHMEAHVW</sequence>
<comment type="caution">
    <text evidence="1">The sequence shown here is derived from an EMBL/GenBank/DDBJ whole genome shotgun (WGS) entry which is preliminary data.</text>
</comment>
<reference evidence="1 2" key="1">
    <citation type="submission" date="2014-07" db="EMBL/GenBank/DDBJ databases">
        <title>Genome of Chryseobacterium vrystaatense LMG 22846.</title>
        <authorList>
            <person name="Pipes S.E."/>
            <person name="Stropko S.J."/>
            <person name="Newman J.D."/>
        </authorList>
    </citation>
    <scope>NUCLEOTIDE SEQUENCE [LARGE SCALE GENOMIC DNA]</scope>
    <source>
        <strain evidence="1 2">LMG 22846</strain>
    </source>
</reference>
<proteinExistence type="predicted"/>
<accession>A0ABR4UJ35</accession>
<dbReference type="EMBL" id="JPRI01000007">
    <property type="protein sequence ID" value="KFF24747.1"/>
    <property type="molecule type" value="Genomic_DNA"/>
</dbReference>
<evidence type="ECO:0000313" key="1">
    <source>
        <dbReference type="EMBL" id="KFF24747.1"/>
    </source>
</evidence>
<keyword evidence="2" id="KW-1185">Reference proteome</keyword>
<name>A0ABR4UJ35_9FLAO</name>
<gene>
    <name evidence="1" type="ORF">IW16_17585</name>
</gene>